<dbReference type="RefSeq" id="WP_099475152.1">
    <property type="nucleotide sequence ID" value="NZ_CP041025.1"/>
</dbReference>
<feature type="transmembrane region" description="Helical" evidence="1">
    <location>
        <begin position="223"/>
        <end position="244"/>
    </location>
</feature>
<keyword evidence="1" id="KW-0812">Transmembrane</keyword>
<reference evidence="2 3" key="1">
    <citation type="submission" date="2017-10" db="EMBL/GenBank/DDBJ databases">
        <title>Frigbacter circumglobatus gen. nov. sp. nov., isolated from sediment cultured in situ.</title>
        <authorList>
            <person name="Zhao Z."/>
        </authorList>
    </citation>
    <scope>NUCLEOTIDE SEQUENCE [LARGE SCALE GENOMIC DNA]</scope>
    <source>
        <strain evidence="2 3">ZYL</strain>
    </source>
</reference>
<dbReference type="Proteomes" id="UP000229730">
    <property type="component" value="Unassembled WGS sequence"/>
</dbReference>
<keyword evidence="3" id="KW-1185">Reference proteome</keyword>
<evidence type="ECO:0000256" key="1">
    <source>
        <dbReference type="SAM" id="Phobius"/>
    </source>
</evidence>
<comment type="caution">
    <text evidence="2">The sequence shown here is derived from an EMBL/GenBank/DDBJ whole genome shotgun (WGS) entry which is preliminary data.</text>
</comment>
<protein>
    <recommendedName>
        <fullName evidence="4">PepSY domain-containing protein</fullName>
    </recommendedName>
</protein>
<keyword evidence="1" id="KW-0472">Membrane</keyword>
<keyword evidence="1" id="KW-1133">Transmembrane helix</keyword>
<proteinExistence type="predicted"/>
<name>A0A2G4YLQ6_9PROT</name>
<feature type="transmembrane region" description="Helical" evidence="1">
    <location>
        <begin position="23"/>
        <end position="41"/>
    </location>
</feature>
<dbReference type="OrthoDB" id="7238323at2"/>
<dbReference type="EMBL" id="PDEM01000033">
    <property type="protein sequence ID" value="PHZ83259.1"/>
    <property type="molecule type" value="Genomic_DNA"/>
</dbReference>
<organism evidence="2 3">
    <name type="scientific">Paremcibacter congregatus</name>
    <dbReference type="NCBI Taxonomy" id="2043170"/>
    <lineage>
        <taxon>Bacteria</taxon>
        <taxon>Pseudomonadati</taxon>
        <taxon>Pseudomonadota</taxon>
        <taxon>Alphaproteobacteria</taxon>
        <taxon>Emcibacterales</taxon>
        <taxon>Emcibacteraceae</taxon>
        <taxon>Paremcibacter</taxon>
    </lineage>
</organism>
<dbReference type="InterPro" id="IPR005625">
    <property type="entry name" value="PepSY-ass_TM"/>
</dbReference>
<evidence type="ECO:0000313" key="3">
    <source>
        <dbReference type="Proteomes" id="UP000229730"/>
    </source>
</evidence>
<evidence type="ECO:0000313" key="2">
    <source>
        <dbReference type="EMBL" id="PHZ83259.1"/>
    </source>
</evidence>
<accession>A0A2G4YLQ6</accession>
<dbReference type="InParanoid" id="A0A2G4YLQ6"/>
<dbReference type="AlphaFoldDB" id="A0A2G4YLQ6"/>
<evidence type="ECO:0008006" key="4">
    <source>
        <dbReference type="Google" id="ProtNLM"/>
    </source>
</evidence>
<gene>
    <name evidence="2" type="ORF">CRD36_16940</name>
</gene>
<dbReference type="Pfam" id="PF03929">
    <property type="entry name" value="PepSY_TM"/>
    <property type="match status" value="1"/>
</dbReference>
<sequence length="258" mass="29050">MAQQPQNNRNGRQKTIRRWHRRVGYVSLLLVMILSITGLILNRTEKLGLDQITIQNKVISALYGLAPDAPAVHFPLDGHWVSWLDGRLYYDNKLIAQNSPRPRGAIQLQEIFAVAATDRLSLYLMDGSLVETLDQAALPGPITRLGHSKDHHLIIDSQGTYYNSPDDFLSWTRREDPTDFTPSEQAPAPAPIVEAVLRDYQGQGISLYKIILDLHSGHIFGAYGPYLMDLAAISLIFLGITGLMKRRQNGKNKRRNEK</sequence>